<feature type="transmembrane region" description="Helical" evidence="6">
    <location>
        <begin position="107"/>
        <end position="126"/>
    </location>
</feature>
<feature type="transmembrane region" description="Helical" evidence="6">
    <location>
        <begin position="366"/>
        <end position="388"/>
    </location>
</feature>
<dbReference type="InterPro" id="IPR011701">
    <property type="entry name" value="MFS"/>
</dbReference>
<dbReference type="GO" id="GO:0022857">
    <property type="term" value="F:transmembrane transporter activity"/>
    <property type="evidence" value="ECO:0007669"/>
    <property type="project" value="InterPro"/>
</dbReference>
<dbReference type="GO" id="GO:0005886">
    <property type="term" value="C:plasma membrane"/>
    <property type="evidence" value="ECO:0007669"/>
    <property type="project" value="UniProtKB-SubCell"/>
</dbReference>
<evidence type="ECO:0000313" key="8">
    <source>
        <dbReference type="Proteomes" id="UP000515708"/>
    </source>
</evidence>
<keyword evidence="5 6" id="KW-0472">Membrane</keyword>
<dbReference type="SUPFAM" id="SSF103473">
    <property type="entry name" value="MFS general substrate transporter"/>
    <property type="match status" value="1"/>
</dbReference>
<accession>A0A7D8AH75</accession>
<feature type="transmembrane region" description="Helical" evidence="6">
    <location>
        <begin position="12"/>
        <end position="37"/>
    </location>
</feature>
<feature type="transmembrane region" description="Helical" evidence="6">
    <location>
        <begin position="146"/>
        <end position="168"/>
    </location>
</feature>
<dbReference type="InterPro" id="IPR036259">
    <property type="entry name" value="MFS_trans_sf"/>
</dbReference>
<dbReference type="RefSeq" id="WP_182253848.1">
    <property type="nucleotide sequence ID" value="NZ_CP043732.1"/>
</dbReference>
<protein>
    <submittedName>
        <fullName evidence="7">MFS transporter</fullName>
    </submittedName>
</protein>
<evidence type="ECO:0000256" key="1">
    <source>
        <dbReference type="ARBA" id="ARBA00004651"/>
    </source>
</evidence>
<feature type="transmembrane region" description="Helical" evidence="6">
    <location>
        <begin position="309"/>
        <end position="334"/>
    </location>
</feature>
<keyword evidence="2" id="KW-1003">Cell membrane</keyword>
<dbReference type="PANTHER" id="PTHR23513">
    <property type="entry name" value="INTEGRAL MEMBRANE EFFLUX PROTEIN-RELATED"/>
    <property type="match status" value="1"/>
</dbReference>
<gene>
    <name evidence="7" type="ORF">FVO59_01200</name>
</gene>
<evidence type="ECO:0000256" key="3">
    <source>
        <dbReference type="ARBA" id="ARBA00022692"/>
    </source>
</evidence>
<evidence type="ECO:0000256" key="6">
    <source>
        <dbReference type="SAM" id="Phobius"/>
    </source>
</evidence>
<reference evidence="7 8" key="1">
    <citation type="journal article" date="2020" name="Front. Microbiol.">
        <title>Design of Bacterial Strain-Specific qPCR Assays Using NGS Data and Publicly Available Resources and Its Application to Track Biocontrol Strains.</title>
        <authorList>
            <person name="Hernandez I."/>
            <person name="Sant C."/>
            <person name="Martinez R."/>
            <person name="Fernandez C."/>
        </authorList>
    </citation>
    <scope>NUCLEOTIDE SEQUENCE [LARGE SCALE GENOMIC DNA]</scope>
    <source>
        <strain evidence="7 8">B24</strain>
    </source>
</reference>
<feature type="transmembrane region" description="Helical" evidence="6">
    <location>
        <begin position="224"/>
        <end position="246"/>
    </location>
</feature>
<keyword evidence="4 6" id="KW-1133">Transmembrane helix</keyword>
<proteinExistence type="predicted"/>
<feature type="transmembrane region" description="Helical" evidence="6">
    <location>
        <begin position="43"/>
        <end position="61"/>
    </location>
</feature>
<feature type="transmembrane region" description="Helical" evidence="6">
    <location>
        <begin position="341"/>
        <end position="360"/>
    </location>
</feature>
<organism evidence="7 8">
    <name type="scientific">Microbacterium esteraromaticum</name>
    <dbReference type="NCBI Taxonomy" id="57043"/>
    <lineage>
        <taxon>Bacteria</taxon>
        <taxon>Bacillati</taxon>
        <taxon>Actinomycetota</taxon>
        <taxon>Actinomycetes</taxon>
        <taxon>Micrococcales</taxon>
        <taxon>Microbacteriaceae</taxon>
        <taxon>Microbacterium</taxon>
    </lineage>
</organism>
<feature type="transmembrane region" description="Helical" evidence="6">
    <location>
        <begin position="285"/>
        <end position="303"/>
    </location>
</feature>
<dbReference type="Gene3D" id="1.20.1250.20">
    <property type="entry name" value="MFS general substrate transporter like domains"/>
    <property type="match status" value="2"/>
</dbReference>
<keyword evidence="3 6" id="KW-0812">Transmembrane</keyword>
<feature type="transmembrane region" description="Helical" evidence="6">
    <location>
        <begin position="258"/>
        <end position="278"/>
    </location>
</feature>
<dbReference type="Pfam" id="PF07690">
    <property type="entry name" value="MFS_1"/>
    <property type="match status" value="1"/>
</dbReference>
<evidence type="ECO:0000256" key="2">
    <source>
        <dbReference type="ARBA" id="ARBA00022475"/>
    </source>
</evidence>
<comment type="subcellular location">
    <subcellularLocation>
        <location evidence="1">Cell membrane</location>
        <topology evidence="1">Multi-pass membrane protein</topology>
    </subcellularLocation>
</comment>
<sequence>MRSSGTPAVPLDYGWMLYAGVALNFVRGIGLFVGAFALSAEGAPLILVELAGALYFLPMLFGNGYRRIPGFTRGQSAVTSALRGCAAAAGIIAVLGVVAAVGDPTTWLVLMFMTVLGSGNLINIALRLPLLQTMIGRRSSQRYMAIEAISSAVGALIGPLAGGAVIALTGVGSSLILTAGVLASAAVALLVLRRRAADVDPAAPPQRLGDDLRILRGNRSLQQVLAVTVLMNMGFFAAVPVVPFIAHERGMDPVVSGWLASMVGLGGLLGAILLALLPSLEPRRIYLISSILALVAFAVFVLVDAGPGSFAILVIAGLGQAGFTVQQPVLALLSVEPDDRLTAMGLLSLGVGTLPLGVLLTHVAQLLVAPTIAVAITCAIAAAGVPLVSRERSSLRTR</sequence>
<evidence type="ECO:0000256" key="4">
    <source>
        <dbReference type="ARBA" id="ARBA00022989"/>
    </source>
</evidence>
<feature type="transmembrane region" description="Helical" evidence="6">
    <location>
        <begin position="81"/>
        <end position="101"/>
    </location>
</feature>
<evidence type="ECO:0000313" key="7">
    <source>
        <dbReference type="EMBL" id="QMU95965.1"/>
    </source>
</evidence>
<dbReference type="AlphaFoldDB" id="A0A7D8AH75"/>
<dbReference type="Proteomes" id="UP000515708">
    <property type="component" value="Chromosome"/>
</dbReference>
<name>A0A7D8AH75_9MICO</name>
<evidence type="ECO:0000256" key="5">
    <source>
        <dbReference type="ARBA" id="ARBA00023136"/>
    </source>
</evidence>
<dbReference type="EMBL" id="CP043732">
    <property type="protein sequence ID" value="QMU95965.1"/>
    <property type="molecule type" value="Genomic_DNA"/>
</dbReference>
<dbReference type="PANTHER" id="PTHR23513:SF11">
    <property type="entry name" value="STAPHYLOFERRIN A TRANSPORTER"/>
    <property type="match status" value="1"/>
</dbReference>
<feature type="transmembrane region" description="Helical" evidence="6">
    <location>
        <begin position="174"/>
        <end position="192"/>
    </location>
</feature>